<evidence type="ECO:0008006" key="3">
    <source>
        <dbReference type="Google" id="ProtNLM"/>
    </source>
</evidence>
<dbReference type="PANTHER" id="PTHR33240">
    <property type="entry name" value="OS08G0508500 PROTEIN"/>
    <property type="match status" value="1"/>
</dbReference>
<keyword evidence="2" id="KW-1185">Reference proteome</keyword>
<reference evidence="1" key="1">
    <citation type="submission" date="2021-03" db="EMBL/GenBank/DDBJ databases">
        <authorList>
            <person name="Li Z."/>
            <person name="Yang C."/>
        </authorList>
    </citation>
    <scope>NUCLEOTIDE SEQUENCE</scope>
    <source>
        <strain evidence="1">Dzin_1.0</strain>
        <tissue evidence="1">Leaf</tissue>
    </source>
</reference>
<dbReference type="OrthoDB" id="759447at2759"/>
<gene>
    <name evidence="1" type="ORF">J5N97_003735</name>
</gene>
<organism evidence="1 2">
    <name type="scientific">Dioscorea zingiberensis</name>
    <dbReference type="NCBI Taxonomy" id="325984"/>
    <lineage>
        <taxon>Eukaryota</taxon>
        <taxon>Viridiplantae</taxon>
        <taxon>Streptophyta</taxon>
        <taxon>Embryophyta</taxon>
        <taxon>Tracheophyta</taxon>
        <taxon>Spermatophyta</taxon>
        <taxon>Magnoliopsida</taxon>
        <taxon>Liliopsida</taxon>
        <taxon>Dioscoreales</taxon>
        <taxon>Dioscoreaceae</taxon>
        <taxon>Dioscorea</taxon>
    </lineage>
</organism>
<name>A0A9D5D614_9LILI</name>
<evidence type="ECO:0000313" key="2">
    <source>
        <dbReference type="Proteomes" id="UP001085076"/>
    </source>
</evidence>
<evidence type="ECO:0000313" key="1">
    <source>
        <dbReference type="EMBL" id="KAJ0985379.1"/>
    </source>
</evidence>
<reference evidence="1" key="2">
    <citation type="journal article" date="2022" name="Hortic Res">
        <title>The genome of Dioscorea zingiberensis sheds light on the biosynthesis, origin and evolution of the medicinally important diosgenin saponins.</title>
        <authorList>
            <person name="Li Y."/>
            <person name="Tan C."/>
            <person name="Li Z."/>
            <person name="Guo J."/>
            <person name="Li S."/>
            <person name="Chen X."/>
            <person name="Wang C."/>
            <person name="Dai X."/>
            <person name="Yang H."/>
            <person name="Song W."/>
            <person name="Hou L."/>
            <person name="Xu J."/>
            <person name="Tong Z."/>
            <person name="Xu A."/>
            <person name="Yuan X."/>
            <person name="Wang W."/>
            <person name="Yang Q."/>
            <person name="Chen L."/>
            <person name="Sun Z."/>
            <person name="Wang K."/>
            <person name="Pan B."/>
            <person name="Chen J."/>
            <person name="Bao Y."/>
            <person name="Liu F."/>
            <person name="Qi X."/>
            <person name="Gang D.R."/>
            <person name="Wen J."/>
            <person name="Li J."/>
        </authorList>
    </citation>
    <scope>NUCLEOTIDE SEQUENCE</scope>
    <source>
        <strain evidence="1">Dzin_1.0</strain>
    </source>
</reference>
<sequence>MQPRRARYENYTPLLTSRENVLLQIQNKKLLKQPKPIKESGSMKKSKKYCAYHQVKGHNTEDYVQLKDAIEDLVKAGKLDQFLEKKATSKGSPPRRQEAPPNSANLDIKLFFIAGGPGYGGESSSLRKQYAKMVASVQEAASLKRGRPSAPITFSDEDLRRVYQPHDDALVVAIKVGVFTIYRVLVDTGSSTDIIFWDCFERMKIGKENLKHV</sequence>
<proteinExistence type="predicted"/>
<dbReference type="Proteomes" id="UP001085076">
    <property type="component" value="Miscellaneous, Linkage group lg01"/>
</dbReference>
<dbReference type="PANTHER" id="PTHR33240:SF15">
    <property type="entry name" value="GAG-PRO-LIKE PROTEIN"/>
    <property type="match status" value="1"/>
</dbReference>
<comment type="caution">
    <text evidence="1">The sequence shown here is derived from an EMBL/GenBank/DDBJ whole genome shotgun (WGS) entry which is preliminary data.</text>
</comment>
<protein>
    <recommendedName>
        <fullName evidence="3">Gag-pol polyprotein</fullName>
    </recommendedName>
</protein>
<dbReference type="AlphaFoldDB" id="A0A9D5D614"/>
<dbReference type="EMBL" id="JAGGNH010000001">
    <property type="protein sequence ID" value="KAJ0985379.1"/>
    <property type="molecule type" value="Genomic_DNA"/>
</dbReference>
<accession>A0A9D5D614</accession>